<proteinExistence type="predicted"/>
<evidence type="ECO:0000313" key="3">
    <source>
        <dbReference type="EMBL" id="KEY19424.1"/>
    </source>
</evidence>
<evidence type="ECO:0000259" key="2">
    <source>
        <dbReference type="Pfam" id="PF13098"/>
    </source>
</evidence>
<dbReference type="EMBL" id="LR134441">
    <property type="protein sequence ID" value="VEH97503.1"/>
    <property type="molecule type" value="Genomic_DNA"/>
</dbReference>
<dbReference type="AlphaFoldDB" id="A0A448NPH3"/>
<sequence>MKKIILLFSISITFLASSQVKWMTLGEAMNAQKLIPKKILVNFYTDSCTTCKTMDKGTYSQPAIASYINDNYYPVKFNAEGSEDLEVFNRTFTNSNFAEGKKKNSMHDFTKYMNVNAIPSAVFLDEAGNPITILQGALSAKELEPYITFIGNDDLKKVTTRADWENYQKKFKSTIKD</sequence>
<dbReference type="Proteomes" id="UP000028349">
    <property type="component" value="Unassembled WGS sequence"/>
</dbReference>
<feature type="chain" id="PRO_5019321929" evidence="1">
    <location>
        <begin position="19"/>
        <end position="177"/>
    </location>
</feature>
<dbReference type="SUPFAM" id="SSF52833">
    <property type="entry name" value="Thioredoxin-like"/>
    <property type="match status" value="1"/>
</dbReference>
<evidence type="ECO:0000313" key="6">
    <source>
        <dbReference type="Proteomes" id="UP000270036"/>
    </source>
</evidence>
<evidence type="ECO:0000313" key="4">
    <source>
        <dbReference type="EMBL" id="VEH97503.1"/>
    </source>
</evidence>
<keyword evidence="5" id="KW-1185">Reference proteome</keyword>
<protein>
    <submittedName>
        <fullName evidence="3 4">Thioredoxin</fullName>
    </submittedName>
</protein>
<dbReference type="Gene3D" id="3.40.30.10">
    <property type="entry name" value="Glutaredoxin"/>
    <property type="match status" value="1"/>
</dbReference>
<keyword evidence="1" id="KW-0732">Signal</keyword>
<dbReference type="EMBL" id="JPEP01000002">
    <property type="protein sequence ID" value="KEY19424.1"/>
    <property type="molecule type" value="Genomic_DNA"/>
</dbReference>
<reference evidence="4 6" key="2">
    <citation type="submission" date="2018-12" db="EMBL/GenBank/DDBJ databases">
        <authorList>
            <consortium name="Pathogen Informatics"/>
        </authorList>
    </citation>
    <scope>NUCLEOTIDE SEQUENCE [LARGE SCALE GENOMIC DNA]</scope>
    <source>
        <strain evidence="4 6">NCTC13489</strain>
    </source>
</reference>
<gene>
    <name evidence="3" type="ORF">HY04_13585</name>
    <name evidence="4" type="ORF">NCTC13489_00862</name>
</gene>
<dbReference type="OrthoDB" id="9811036at2"/>
<evidence type="ECO:0000313" key="5">
    <source>
        <dbReference type="Proteomes" id="UP000028349"/>
    </source>
</evidence>
<dbReference type="Proteomes" id="UP000270036">
    <property type="component" value="Chromosome"/>
</dbReference>
<dbReference type="InterPro" id="IPR036249">
    <property type="entry name" value="Thioredoxin-like_sf"/>
</dbReference>
<accession>A0A448NPH3</accession>
<dbReference type="InterPro" id="IPR012336">
    <property type="entry name" value="Thioredoxin-like_fold"/>
</dbReference>
<dbReference type="RefSeq" id="WP_034720527.1">
    <property type="nucleotide sequence ID" value="NZ_FOIX01000003.1"/>
</dbReference>
<name>A0A448NPH3_9FLAO</name>
<organism evidence="4 6">
    <name type="scientific">Kaistella antarctica</name>
    <dbReference type="NCBI Taxonomy" id="266748"/>
    <lineage>
        <taxon>Bacteria</taxon>
        <taxon>Pseudomonadati</taxon>
        <taxon>Bacteroidota</taxon>
        <taxon>Flavobacteriia</taxon>
        <taxon>Flavobacteriales</taxon>
        <taxon>Weeksellaceae</taxon>
        <taxon>Chryseobacterium group</taxon>
        <taxon>Kaistella</taxon>
    </lineage>
</organism>
<feature type="domain" description="Thioredoxin-like fold" evidence="2">
    <location>
        <begin position="37"/>
        <end position="146"/>
    </location>
</feature>
<dbReference type="Pfam" id="PF13098">
    <property type="entry name" value="Thioredoxin_2"/>
    <property type="match status" value="1"/>
</dbReference>
<reference evidence="3 5" key="1">
    <citation type="submission" date="2014-07" db="EMBL/GenBank/DDBJ databases">
        <authorList>
            <person name="Pisani N.G."/>
            <person name="Newman J.D."/>
        </authorList>
    </citation>
    <scope>NUCLEOTIDE SEQUENCE [LARGE SCALE GENOMIC DNA]</scope>
    <source>
        <strain evidence="3 5">LMG 24720</strain>
    </source>
</reference>
<feature type="signal peptide" evidence="1">
    <location>
        <begin position="1"/>
        <end position="18"/>
    </location>
</feature>
<dbReference type="KEGG" id="cant:NCTC13489_00862"/>
<dbReference type="STRING" id="266748.HY04_13585"/>
<evidence type="ECO:0000256" key="1">
    <source>
        <dbReference type="SAM" id="SignalP"/>
    </source>
</evidence>